<gene>
    <name evidence="2" type="ORF">MNOR_LOCUS8318</name>
</gene>
<sequence>MPNNPNKRIIVSTRPRTLASIASKVPDHKEALKVQLLGIRPEHFDSFVEKNLCIFMKNKSEAERKKVHEELVKQLKHMITNLGTFLNSPMILTHLTHLKVEEPEKMTNNTEVYEALRELKKIKVLKRLEGKVDADIIEKIMEIYDLVSAKTFIDNQYEILPKKEILKLEKACKEYGIKHESVLSTLFATHIYKDGFIQRTQYKYFHLSEQEFGCGKYLGMCVEKFIMNDSSQEEAKDLEVTDILGGNTIWKYLNSTITEAELIKDKEQISRFNNVILFLIGDLARRLPKSKNISKELSDKLIDIGWHSTDGIEWSNISYGEDDNTGSKELSDNYNIDAHTGDTESDTDEDTDSNDVYDNEEEKEGASIFGKEDVLLKCIIESKMNKKMIESVISKLRPNSTWRITAGESIKALNNVLESIQPDEITISLDSDPSLFPDLHNTISKLSKIRKNINIEILFNSHFNGSIREFSDNWISKECKISELTGSLKDFTRIPSSINILHLRVSDYKSLTSLNNSLIKLLKLNVLGIRLEINRGINMIELPKLSYSGNILCLTLVCDEDFNNECASLVAQVARKLTPDITNVQLRGVWLQNTS</sequence>
<dbReference type="EMBL" id="CAXKWB010003841">
    <property type="protein sequence ID" value="CAL4070638.1"/>
    <property type="molecule type" value="Genomic_DNA"/>
</dbReference>
<proteinExistence type="predicted"/>
<accession>A0AAV2Q634</accession>
<protein>
    <submittedName>
        <fullName evidence="2">Uncharacterized protein</fullName>
    </submittedName>
</protein>
<feature type="non-terminal residue" evidence="2">
    <location>
        <position position="595"/>
    </location>
</feature>
<evidence type="ECO:0000313" key="2">
    <source>
        <dbReference type="EMBL" id="CAL4070638.1"/>
    </source>
</evidence>
<dbReference type="AlphaFoldDB" id="A0AAV2Q634"/>
<dbReference type="Proteomes" id="UP001497623">
    <property type="component" value="Unassembled WGS sequence"/>
</dbReference>
<keyword evidence="3" id="KW-1185">Reference proteome</keyword>
<feature type="compositionally biased region" description="Acidic residues" evidence="1">
    <location>
        <begin position="343"/>
        <end position="363"/>
    </location>
</feature>
<name>A0AAV2Q634_MEGNR</name>
<evidence type="ECO:0000256" key="1">
    <source>
        <dbReference type="SAM" id="MobiDB-lite"/>
    </source>
</evidence>
<reference evidence="2 3" key="1">
    <citation type="submission" date="2024-05" db="EMBL/GenBank/DDBJ databases">
        <authorList>
            <person name="Wallberg A."/>
        </authorList>
    </citation>
    <scope>NUCLEOTIDE SEQUENCE [LARGE SCALE GENOMIC DNA]</scope>
</reference>
<feature type="region of interest" description="Disordered" evidence="1">
    <location>
        <begin position="325"/>
        <end position="364"/>
    </location>
</feature>
<comment type="caution">
    <text evidence="2">The sequence shown here is derived from an EMBL/GenBank/DDBJ whole genome shotgun (WGS) entry which is preliminary data.</text>
</comment>
<evidence type="ECO:0000313" key="3">
    <source>
        <dbReference type="Proteomes" id="UP001497623"/>
    </source>
</evidence>
<organism evidence="2 3">
    <name type="scientific">Meganyctiphanes norvegica</name>
    <name type="common">Northern krill</name>
    <name type="synonym">Thysanopoda norvegica</name>
    <dbReference type="NCBI Taxonomy" id="48144"/>
    <lineage>
        <taxon>Eukaryota</taxon>
        <taxon>Metazoa</taxon>
        <taxon>Ecdysozoa</taxon>
        <taxon>Arthropoda</taxon>
        <taxon>Crustacea</taxon>
        <taxon>Multicrustacea</taxon>
        <taxon>Malacostraca</taxon>
        <taxon>Eumalacostraca</taxon>
        <taxon>Eucarida</taxon>
        <taxon>Euphausiacea</taxon>
        <taxon>Euphausiidae</taxon>
        <taxon>Meganyctiphanes</taxon>
    </lineage>
</organism>